<proteinExistence type="predicted"/>
<evidence type="ECO:0000313" key="10">
    <source>
        <dbReference type="EMBL" id="PJF32927.1"/>
    </source>
</evidence>
<evidence type="ECO:0000256" key="4">
    <source>
        <dbReference type="ARBA" id="ARBA00022692"/>
    </source>
</evidence>
<keyword evidence="3" id="KW-1003">Cell membrane</keyword>
<feature type="transmembrane region" description="Helical" evidence="7">
    <location>
        <begin position="27"/>
        <end position="51"/>
    </location>
</feature>
<comment type="subcellular location">
    <subcellularLocation>
        <location evidence="1">Cell membrane</location>
        <topology evidence="1">Multi-pass membrane protein</topology>
    </subcellularLocation>
</comment>
<evidence type="ECO:0000259" key="8">
    <source>
        <dbReference type="PROSITE" id="PS50928"/>
    </source>
</evidence>
<dbReference type="PANTHER" id="PTHR43386">
    <property type="entry name" value="OLIGOPEPTIDE TRANSPORT SYSTEM PERMEASE PROTEIN APPC"/>
    <property type="match status" value="1"/>
</dbReference>
<keyword evidence="5 7" id="KW-1133">Transmembrane helix</keyword>
<keyword evidence="6 7" id="KW-0472">Membrane</keyword>
<feature type="non-terminal residue" evidence="9">
    <location>
        <position position="76"/>
    </location>
</feature>
<evidence type="ECO:0000256" key="2">
    <source>
        <dbReference type="ARBA" id="ARBA00022448"/>
    </source>
</evidence>
<evidence type="ECO:0000256" key="7">
    <source>
        <dbReference type="SAM" id="Phobius"/>
    </source>
</evidence>
<evidence type="ECO:0000313" key="9">
    <source>
        <dbReference type="EMBL" id="PJF32926.1"/>
    </source>
</evidence>
<accession>A0A2M8P5X2</accession>
<dbReference type="PROSITE" id="PS50928">
    <property type="entry name" value="ABC_TM1"/>
    <property type="match status" value="1"/>
</dbReference>
<keyword evidence="4 7" id="KW-0812">Transmembrane</keyword>
<gene>
    <name evidence="10" type="ORF">CUN49_19875</name>
    <name evidence="9" type="ORF">CUN49_19880</name>
</gene>
<evidence type="ECO:0000256" key="1">
    <source>
        <dbReference type="ARBA" id="ARBA00004651"/>
    </source>
</evidence>
<dbReference type="GO" id="GO:0055085">
    <property type="term" value="P:transmembrane transport"/>
    <property type="evidence" value="ECO:0007669"/>
    <property type="project" value="InterPro"/>
</dbReference>
<organism evidence="9 11">
    <name type="scientific">Candidatus Thermofonsia Clade 1 bacterium</name>
    <dbReference type="NCBI Taxonomy" id="2364210"/>
    <lineage>
        <taxon>Bacteria</taxon>
        <taxon>Bacillati</taxon>
        <taxon>Chloroflexota</taxon>
        <taxon>Candidatus Thermofontia</taxon>
        <taxon>Candidatus Thermofonsia Clade 1</taxon>
    </lineage>
</organism>
<dbReference type="InterPro" id="IPR050366">
    <property type="entry name" value="BP-dependent_transpt_permease"/>
</dbReference>
<name>A0A2M8P5X2_9CHLR</name>
<dbReference type="Proteomes" id="UP000229681">
    <property type="component" value="Unassembled WGS sequence"/>
</dbReference>
<feature type="non-terminal residue" evidence="9">
    <location>
        <position position="1"/>
    </location>
</feature>
<dbReference type="EMBL" id="PGTM01001229">
    <property type="protein sequence ID" value="PJF32927.1"/>
    <property type="molecule type" value="Genomic_DNA"/>
</dbReference>
<dbReference type="InterPro" id="IPR000515">
    <property type="entry name" value="MetI-like"/>
</dbReference>
<evidence type="ECO:0000256" key="3">
    <source>
        <dbReference type="ARBA" id="ARBA00022475"/>
    </source>
</evidence>
<dbReference type="EMBL" id="PGTM01001230">
    <property type="protein sequence ID" value="PJF32926.1"/>
    <property type="molecule type" value="Genomic_DNA"/>
</dbReference>
<sequence>SAEHPFGTDVIGRDILARTIYGGQVSLFIGVTAMLVQILVGTAVGLLAGYLGGIVDFLLMRLAEAMLSIPQLFLAL</sequence>
<dbReference type="GO" id="GO:0005886">
    <property type="term" value="C:plasma membrane"/>
    <property type="evidence" value="ECO:0007669"/>
    <property type="project" value="UniProtKB-SubCell"/>
</dbReference>
<evidence type="ECO:0000256" key="6">
    <source>
        <dbReference type="ARBA" id="ARBA00023136"/>
    </source>
</evidence>
<evidence type="ECO:0000313" key="11">
    <source>
        <dbReference type="Proteomes" id="UP000229681"/>
    </source>
</evidence>
<evidence type="ECO:0000256" key="5">
    <source>
        <dbReference type="ARBA" id="ARBA00022989"/>
    </source>
</evidence>
<protein>
    <submittedName>
        <fullName evidence="9">ABC transporter permease</fullName>
    </submittedName>
</protein>
<dbReference type="SUPFAM" id="SSF161098">
    <property type="entry name" value="MetI-like"/>
    <property type="match status" value="1"/>
</dbReference>
<keyword evidence="2" id="KW-0813">Transport</keyword>
<dbReference type="AlphaFoldDB" id="A0A2M8P5X2"/>
<dbReference type="PANTHER" id="PTHR43386:SF23">
    <property type="entry name" value="ABC TRANSPORTER"/>
    <property type="match status" value="1"/>
</dbReference>
<feature type="domain" description="ABC transmembrane type-1" evidence="8">
    <location>
        <begin position="23"/>
        <end position="76"/>
    </location>
</feature>
<comment type="caution">
    <text evidence="9">The sequence shown here is derived from an EMBL/GenBank/DDBJ whole genome shotgun (WGS) entry which is preliminary data.</text>
</comment>
<dbReference type="InterPro" id="IPR035906">
    <property type="entry name" value="MetI-like_sf"/>
</dbReference>
<reference evidence="9 11" key="1">
    <citation type="submission" date="2017-11" db="EMBL/GenBank/DDBJ databases">
        <title>Evolution of Phototrophy in the Chloroflexi Phylum Driven by Horizontal Gene Transfer.</title>
        <authorList>
            <person name="Ward L.M."/>
            <person name="Hemp J."/>
            <person name="Shih P.M."/>
            <person name="Mcglynn S.E."/>
            <person name="Fischer W."/>
        </authorList>
    </citation>
    <scope>NUCLEOTIDE SEQUENCE [LARGE SCALE GENOMIC DNA]</scope>
    <source>
        <strain evidence="9">JP3_13</strain>
    </source>
</reference>